<evidence type="ECO:0000256" key="1">
    <source>
        <dbReference type="ARBA" id="ARBA00004651"/>
    </source>
</evidence>
<feature type="domain" description="Phosphatidic acid phosphatase type 2/haloperoxidase" evidence="8">
    <location>
        <begin position="121"/>
        <end position="231"/>
    </location>
</feature>
<feature type="transmembrane region" description="Helical" evidence="7">
    <location>
        <begin position="31"/>
        <end position="49"/>
    </location>
</feature>
<comment type="caution">
    <text evidence="9">The sequence shown here is derived from an EMBL/GenBank/DDBJ whole genome shotgun (WGS) entry which is preliminary data.</text>
</comment>
<proteinExistence type="predicted"/>
<dbReference type="GO" id="GO:0005886">
    <property type="term" value="C:plasma membrane"/>
    <property type="evidence" value="ECO:0007669"/>
    <property type="project" value="UniProtKB-SubCell"/>
</dbReference>
<reference evidence="9 10" key="1">
    <citation type="submission" date="2020-08" db="EMBL/GenBank/DDBJ databases">
        <title>Sequencing the genomes of 1000 actinobacteria strains.</title>
        <authorList>
            <person name="Klenk H.-P."/>
        </authorList>
    </citation>
    <scope>NUCLEOTIDE SEQUENCE [LARGE SCALE GENOMIC DNA]</scope>
    <source>
        <strain evidence="9 10">DSM 45886</strain>
    </source>
</reference>
<feature type="transmembrane region" description="Helical" evidence="7">
    <location>
        <begin position="83"/>
        <end position="108"/>
    </location>
</feature>
<comment type="subcellular location">
    <subcellularLocation>
        <location evidence="1">Cell membrane</location>
        <topology evidence="1">Multi-pass membrane protein</topology>
    </subcellularLocation>
</comment>
<keyword evidence="2" id="KW-1003">Cell membrane</keyword>
<keyword evidence="6 7" id="KW-0472">Membrane</keyword>
<dbReference type="EC" id="3.6.1.27" evidence="9"/>
<keyword evidence="5 7" id="KW-1133">Transmembrane helix</keyword>
<name>A0A7W7SRX0_9ACTN</name>
<keyword evidence="10" id="KW-1185">Reference proteome</keyword>
<dbReference type="EMBL" id="JACHJW010000001">
    <property type="protein sequence ID" value="MBB4959845.1"/>
    <property type="molecule type" value="Genomic_DNA"/>
</dbReference>
<dbReference type="InterPro" id="IPR000326">
    <property type="entry name" value="PAP2/HPO"/>
</dbReference>
<dbReference type="InterPro" id="IPR036938">
    <property type="entry name" value="PAP2/HPO_sf"/>
</dbReference>
<feature type="transmembrane region" description="Helical" evidence="7">
    <location>
        <begin position="216"/>
        <end position="235"/>
    </location>
</feature>
<feature type="transmembrane region" description="Helical" evidence="7">
    <location>
        <begin position="175"/>
        <end position="204"/>
    </location>
</feature>
<evidence type="ECO:0000313" key="9">
    <source>
        <dbReference type="EMBL" id="MBB4959845.1"/>
    </source>
</evidence>
<dbReference type="PANTHER" id="PTHR14969">
    <property type="entry name" value="SPHINGOSINE-1-PHOSPHATE PHOSPHOHYDROLASE"/>
    <property type="match status" value="1"/>
</dbReference>
<keyword evidence="3 7" id="KW-0812">Transmembrane</keyword>
<dbReference type="AlphaFoldDB" id="A0A7W7SRX0"/>
<dbReference type="Proteomes" id="UP000578819">
    <property type="component" value="Unassembled WGS sequence"/>
</dbReference>
<gene>
    <name evidence="9" type="ORF">FHR38_003578</name>
</gene>
<evidence type="ECO:0000256" key="7">
    <source>
        <dbReference type="SAM" id="Phobius"/>
    </source>
</evidence>
<evidence type="ECO:0000256" key="5">
    <source>
        <dbReference type="ARBA" id="ARBA00022989"/>
    </source>
</evidence>
<evidence type="ECO:0000256" key="2">
    <source>
        <dbReference type="ARBA" id="ARBA00022475"/>
    </source>
</evidence>
<evidence type="ECO:0000313" key="10">
    <source>
        <dbReference type="Proteomes" id="UP000578819"/>
    </source>
</evidence>
<accession>A0A7W7SRX0</accession>
<dbReference type="RefSeq" id="WP_246446593.1">
    <property type="nucleotide sequence ID" value="NZ_JACHJW010000001.1"/>
</dbReference>
<dbReference type="SUPFAM" id="SSF48317">
    <property type="entry name" value="Acid phosphatase/Vanadium-dependent haloperoxidase"/>
    <property type="match status" value="1"/>
</dbReference>
<dbReference type="PANTHER" id="PTHR14969:SF62">
    <property type="entry name" value="DECAPRENYLPHOSPHORYL-5-PHOSPHORIBOSE PHOSPHATASE RV3807C-RELATED"/>
    <property type="match status" value="1"/>
</dbReference>
<dbReference type="Pfam" id="PF01569">
    <property type="entry name" value="PAP2"/>
    <property type="match status" value="1"/>
</dbReference>
<organism evidence="9 10">
    <name type="scientific">Micromonospora polyrhachis</name>
    <dbReference type="NCBI Taxonomy" id="1282883"/>
    <lineage>
        <taxon>Bacteria</taxon>
        <taxon>Bacillati</taxon>
        <taxon>Actinomycetota</taxon>
        <taxon>Actinomycetes</taxon>
        <taxon>Micromonosporales</taxon>
        <taxon>Micromonosporaceae</taxon>
        <taxon>Micromonospora</taxon>
    </lineage>
</organism>
<evidence type="ECO:0000256" key="4">
    <source>
        <dbReference type="ARBA" id="ARBA00022801"/>
    </source>
</evidence>
<protein>
    <submittedName>
        <fullName evidence="9">Undecaprenyl-diphosphatase</fullName>
        <ecNumber evidence="9">3.6.1.27</ecNumber>
    </submittedName>
</protein>
<dbReference type="Gene3D" id="1.20.144.10">
    <property type="entry name" value="Phosphatidic acid phosphatase type 2/haloperoxidase"/>
    <property type="match status" value="1"/>
</dbReference>
<dbReference type="GO" id="GO:0050380">
    <property type="term" value="F:undecaprenyl-diphosphatase activity"/>
    <property type="evidence" value="ECO:0007669"/>
    <property type="project" value="UniProtKB-EC"/>
</dbReference>
<sequence length="269" mass="28236">MAKRVESGSMRNSDVVSEHPAQQRLLVPGRLLAALAVLAVGAGLLLWLTPAGWTGPRPVEVTNGASAATYRLITDLVGEGPDWLHMLVELATEGSVLILVFLLVWTWWTGRRRGAQIVGGTVLVGLGMTSAYLTSEVFKLIVDEERPCRALSGVETVVTCPGIGDWSFPSNHTTIAAGLAVGLAVVAPRIAALTLPLAALAAALRVLAGVHYPHDVLAGFVLGGAVTAATVIALTPLATYVIRWMGSIPAFRFLVLANAPRTAGKPTNR</sequence>
<keyword evidence="4 9" id="KW-0378">Hydrolase</keyword>
<evidence type="ECO:0000259" key="8">
    <source>
        <dbReference type="SMART" id="SM00014"/>
    </source>
</evidence>
<evidence type="ECO:0000256" key="3">
    <source>
        <dbReference type="ARBA" id="ARBA00022692"/>
    </source>
</evidence>
<evidence type="ECO:0000256" key="6">
    <source>
        <dbReference type="ARBA" id="ARBA00023136"/>
    </source>
</evidence>
<dbReference type="SMART" id="SM00014">
    <property type="entry name" value="acidPPc"/>
    <property type="match status" value="1"/>
</dbReference>